<gene>
    <name evidence="6" type="primary">rutR</name>
    <name evidence="6" type="ORF">ABA31_16750</name>
</gene>
<organism evidence="6 7">
    <name type="scientific">Agrococcus baldri</name>
    <dbReference type="NCBI Taxonomy" id="153730"/>
    <lineage>
        <taxon>Bacteria</taxon>
        <taxon>Bacillati</taxon>
        <taxon>Actinomycetota</taxon>
        <taxon>Actinomycetes</taxon>
        <taxon>Micrococcales</taxon>
        <taxon>Microbacteriaceae</taxon>
        <taxon>Agrococcus</taxon>
    </lineage>
</organism>
<evidence type="ECO:0000259" key="5">
    <source>
        <dbReference type="PROSITE" id="PS50977"/>
    </source>
</evidence>
<dbReference type="SUPFAM" id="SSF46689">
    <property type="entry name" value="Homeodomain-like"/>
    <property type="match status" value="1"/>
</dbReference>
<keyword evidence="1" id="KW-0805">Transcription regulation</keyword>
<feature type="DNA-binding region" description="H-T-H motif" evidence="4">
    <location>
        <begin position="37"/>
        <end position="56"/>
    </location>
</feature>
<dbReference type="PANTHER" id="PTHR30055:SF234">
    <property type="entry name" value="HTH-TYPE TRANSCRIPTIONAL REGULATOR BETI"/>
    <property type="match status" value="1"/>
</dbReference>
<reference evidence="6 7" key="1">
    <citation type="submission" date="2019-07" db="EMBL/GenBank/DDBJ databases">
        <title>Whole genome shotgun sequence of Agrococcus baldri NBRC 103055.</title>
        <authorList>
            <person name="Hosoyama A."/>
            <person name="Uohara A."/>
            <person name="Ohji S."/>
            <person name="Ichikawa N."/>
        </authorList>
    </citation>
    <scope>NUCLEOTIDE SEQUENCE [LARGE SCALE GENOMIC DNA]</scope>
    <source>
        <strain evidence="6 7">NBRC 103055</strain>
    </source>
</reference>
<accession>A0AA87US60</accession>
<dbReference type="InterPro" id="IPR001647">
    <property type="entry name" value="HTH_TetR"/>
</dbReference>
<dbReference type="PROSITE" id="PS50977">
    <property type="entry name" value="HTH_TETR_2"/>
    <property type="match status" value="1"/>
</dbReference>
<evidence type="ECO:0000256" key="1">
    <source>
        <dbReference type="ARBA" id="ARBA00023015"/>
    </source>
</evidence>
<dbReference type="Gene3D" id="1.10.357.10">
    <property type="entry name" value="Tetracycline Repressor, domain 2"/>
    <property type="match status" value="1"/>
</dbReference>
<dbReference type="GO" id="GO:0000976">
    <property type="term" value="F:transcription cis-regulatory region binding"/>
    <property type="evidence" value="ECO:0007669"/>
    <property type="project" value="TreeGrafter"/>
</dbReference>
<evidence type="ECO:0000313" key="7">
    <source>
        <dbReference type="Proteomes" id="UP000321749"/>
    </source>
</evidence>
<evidence type="ECO:0000313" key="6">
    <source>
        <dbReference type="EMBL" id="GEK80324.1"/>
    </source>
</evidence>
<dbReference type="Gene3D" id="1.10.10.60">
    <property type="entry name" value="Homeodomain-like"/>
    <property type="match status" value="1"/>
</dbReference>
<keyword evidence="2 4" id="KW-0238">DNA-binding</keyword>
<dbReference type="InterPro" id="IPR009057">
    <property type="entry name" value="Homeodomain-like_sf"/>
</dbReference>
<evidence type="ECO:0000256" key="3">
    <source>
        <dbReference type="ARBA" id="ARBA00023163"/>
    </source>
</evidence>
<evidence type="ECO:0000256" key="2">
    <source>
        <dbReference type="ARBA" id="ARBA00023125"/>
    </source>
</evidence>
<dbReference type="PRINTS" id="PR00455">
    <property type="entry name" value="HTHTETR"/>
</dbReference>
<keyword evidence="3" id="KW-0804">Transcription</keyword>
<dbReference type="Pfam" id="PF00440">
    <property type="entry name" value="TetR_N"/>
    <property type="match status" value="1"/>
</dbReference>
<sequence>MTPTDPPARTFTETARRAQIIAAAIDTVNEIGYHRASLAEIAVRAEVAKSAIVYYFSSKEALLLSIVDEVFTGLHEAIAPAVLAQTDPAAQLRTYAREYLAHVDAHRAEVTAGIEIVVSHRTEDGTPLYLTGTEEDSRLLRDILTAGMDAGVFRRMPLHFAVGIVEALLDVWTTDLQRDLNAELDVLGEQTIVFLLQGLAPTPGTSSAARSA</sequence>
<dbReference type="Proteomes" id="UP000321749">
    <property type="component" value="Unassembled WGS sequence"/>
</dbReference>
<comment type="caution">
    <text evidence="6">The sequence shown here is derived from an EMBL/GenBank/DDBJ whole genome shotgun (WGS) entry which is preliminary data.</text>
</comment>
<name>A0AA87US60_9MICO</name>
<dbReference type="AlphaFoldDB" id="A0AA87US60"/>
<dbReference type="InterPro" id="IPR050109">
    <property type="entry name" value="HTH-type_TetR-like_transc_reg"/>
</dbReference>
<dbReference type="GO" id="GO:0003700">
    <property type="term" value="F:DNA-binding transcription factor activity"/>
    <property type="evidence" value="ECO:0007669"/>
    <property type="project" value="TreeGrafter"/>
</dbReference>
<keyword evidence="7" id="KW-1185">Reference proteome</keyword>
<dbReference type="EMBL" id="BJUU01000009">
    <property type="protein sequence ID" value="GEK80324.1"/>
    <property type="molecule type" value="Genomic_DNA"/>
</dbReference>
<protein>
    <submittedName>
        <fullName evidence="6">TetR family transcriptional regulator</fullName>
    </submittedName>
</protein>
<feature type="domain" description="HTH tetR-type" evidence="5">
    <location>
        <begin position="14"/>
        <end position="74"/>
    </location>
</feature>
<evidence type="ECO:0000256" key="4">
    <source>
        <dbReference type="PROSITE-ProRule" id="PRU00335"/>
    </source>
</evidence>
<dbReference type="SUPFAM" id="SSF48498">
    <property type="entry name" value="Tetracyclin repressor-like, C-terminal domain"/>
    <property type="match status" value="1"/>
</dbReference>
<dbReference type="RefSeq" id="WP_186808187.1">
    <property type="nucleotide sequence ID" value="NZ_BJUU01000009.1"/>
</dbReference>
<dbReference type="PANTHER" id="PTHR30055">
    <property type="entry name" value="HTH-TYPE TRANSCRIPTIONAL REGULATOR RUTR"/>
    <property type="match status" value="1"/>
</dbReference>
<dbReference type="InterPro" id="IPR036271">
    <property type="entry name" value="Tet_transcr_reg_TetR-rel_C_sf"/>
</dbReference>
<proteinExistence type="predicted"/>